<dbReference type="PANTHER" id="PTHR22941:SF26">
    <property type="entry name" value="SERPENTINE RECEPTOR, CLASS H"/>
    <property type="match status" value="1"/>
</dbReference>
<organism evidence="1 2">
    <name type="scientific">Pristionchus pacificus</name>
    <name type="common">Parasitic nematode worm</name>
    <dbReference type="NCBI Taxonomy" id="54126"/>
    <lineage>
        <taxon>Eukaryota</taxon>
        <taxon>Metazoa</taxon>
        <taxon>Ecdysozoa</taxon>
        <taxon>Nematoda</taxon>
        <taxon>Chromadorea</taxon>
        <taxon>Rhabditida</taxon>
        <taxon>Rhabditina</taxon>
        <taxon>Diplogasteromorpha</taxon>
        <taxon>Diplogasteroidea</taxon>
        <taxon>Neodiplogasteridae</taxon>
        <taxon>Pristionchus</taxon>
    </lineage>
</organism>
<evidence type="ECO:0000313" key="1">
    <source>
        <dbReference type="EnsemblMetazoa" id="PPA40383.1"/>
    </source>
</evidence>
<accession>A0A8R1YU15</accession>
<dbReference type="InterPro" id="IPR019422">
    <property type="entry name" value="7TM_GPCR_serpentine_rcpt_Srh"/>
</dbReference>
<sequence length="228" mass="25391">MLVLNDLNLDILFEPILIFPAAGLYCVGFFCRIGVHMQFLVAFTLLVLTNTGVSILLLVSSIDIKRSLAKVPSSSFRTVSVARFGFLILTAVLIIIWALFQTSDLKSVDKHIQNAMSDRFVVDSNSWLILASVALVVFLLFIHLFYTLRQDKSKRSPSALQKILRSTIVLFIQLGVPGLIVVIPGGILCLGVVFQIFSFEMCIALFYLIPFHPLVHNLILLGILLLIE</sequence>
<dbReference type="Pfam" id="PF10318">
    <property type="entry name" value="7TM_GPCR_Srh"/>
    <property type="match status" value="1"/>
</dbReference>
<dbReference type="EnsemblMetazoa" id="PPA40383.1">
    <property type="protein sequence ID" value="PPA40383.1"/>
    <property type="gene ID" value="WBGene00278752"/>
</dbReference>
<accession>A0A2A6C3I9</accession>
<dbReference type="InterPro" id="IPR053220">
    <property type="entry name" value="Nematode_rcpt-like_serp_H"/>
</dbReference>
<keyword evidence="2" id="KW-1185">Reference proteome</keyword>
<dbReference type="Proteomes" id="UP000005239">
    <property type="component" value="Unassembled WGS sequence"/>
</dbReference>
<dbReference type="AlphaFoldDB" id="A0A2A6C3I9"/>
<dbReference type="OrthoDB" id="5835759at2759"/>
<dbReference type="PANTHER" id="PTHR22941">
    <property type="entry name" value="SERPENTINE RECEPTOR"/>
    <property type="match status" value="1"/>
</dbReference>
<reference evidence="1" key="2">
    <citation type="submission" date="2022-06" db="UniProtKB">
        <authorList>
            <consortium name="EnsemblMetazoa"/>
        </authorList>
    </citation>
    <scope>IDENTIFICATION</scope>
    <source>
        <strain evidence="1">PS312</strain>
    </source>
</reference>
<name>A0A2A6C3I9_PRIPA</name>
<evidence type="ECO:0000313" key="2">
    <source>
        <dbReference type="Proteomes" id="UP000005239"/>
    </source>
</evidence>
<gene>
    <name evidence="1" type="primary">WBGene00278752</name>
</gene>
<protein>
    <submittedName>
        <fullName evidence="1">G protein-coupled receptor</fullName>
    </submittedName>
</protein>
<proteinExistence type="predicted"/>
<reference evidence="2" key="1">
    <citation type="journal article" date="2008" name="Nat. Genet.">
        <title>The Pristionchus pacificus genome provides a unique perspective on nematode lifestyle and parasitism.</title>
        <authorList>
            <person name="Dieterich C."/>
            <person name="Clifton S.W."/>
            <person name="Schuster L.N."/>
            <person name="Chinwalla A."/>
            <person name="Delehaunty K."/>
            <person name="Dinkelacker I."/>
            <person name="Fulton L."/>
            <person name="Fulton R."/>
            <person name="Godfrey J."/>
            <person name="Minx P."/>
            <person name="Mitreva M."/>
            <person name="Roeseler W."/>
            <person name="Tian H."/>
            <person name="Witte H."/>
            <person name="Yang S.P."/>
            <person name="Wilson R.K."/>
            <person name="Sommer R.J."/>
        </authorList>
    </citation>
    <scope>NUCLEOTIDE SEQUENCE [LARGE SCALE GENOMIC DNA]</scope>
    <source>
        <strain evidence="2">PS312</strain>
    </source>
</reference>